<feature type="compositionally biased region" description="Low complexity" evidence="1">
    <location>
        <begin position="137"/>
        <end position="151"/>
    </location>
</feature>
<accession>A0A1Y5II06</accession>
<feature type="compositionally biased region" description="Basic and acidic residues" evidence="1">
    <location>
        <begin position="1"/>
        <end position="12"/>
    </location>
</feature>
<feature type="region of interest" description="Disordered" evidence="1">
    <location>
        <begin position="1"/>
        <end position="167"/>
    </location>
</feature>
<name>A0A1Y5II06_OSTTA</name>
<feature type="compositionally biased region" description="Low complexity" evidence="1">
    <location>
        <begin position="17"/>
        <end position="52"/>
    </location>
</feature>
<feature type="compositionally biased region" description="Basic residues" evidence="1">
    <location>
        <begin position="157"/>
        <end position="167"/>
    </location>
</feature>
<dbReference type="EMBL" id="KZ155776">
    <property type="protein sequence ID" value="OUS47804.1"/>
    <property type="molecule type" value="Genomic_DNA"/>
</dbReference>
<organism evidence="2">
    <name type="scientific">Ostreococcus tauri</name>
    <name type="common">Marine green alga</name>
    <dbReference type="NCBI Taxonomy" id="70448"/>
    <lineage>
        <taxon>Eukaryota</taxon>
        <taxon>Viridiplantae</taxon>
        <taxon>Chlorophyta</taxon>
        <taxon>Mamiellophyceae</taxon>
        <taxon>Mamiellales</taxon>
        <taxon>Bathycoccaceae</taxon>
        <taxon>Ostreococcus</taxon>
    </lineage>
</organism>
<reference evidence="2" key="1">
    <citation type="submission" date="2017-04" db="EMBL/GenBank/DDBJ databases">
        <title>Population genomics of picophytoplankton unveils novel chromosome hypervariability.</title>
        <authorList>
            <consortium name="DOE Joint Genome Institute"/>
            <person name="Blanc-Mathieu R."/>
            <person name="Krasovec M."/>
            <person name="Hebrard M."/>
            <person name="Yau S."/>
            <person name="Desgranges E."/>
            <person name="Martin J."/>
            <person name="Schackwitz W."/>
            <person name="Kuo A."/>
            <person name="Salin G."/>
            <person name="Donnadieu C."/>
            <person name="Desdevises Y."/>
            <person name="Sanchez-Ferandin S."/>
            <person name="Moreau H."/>
            <person name="Rivals E."/>
            <person name="Grigoriev I.V."/>
            <person name="Grimsley N."/>
            <person name="Eyre-Walker A."/>
            <person name="Piganeau G."/>
        </authorList>
    </citation>
    <scope>NUCLEOTIDE SEQUENCE [LARGE SCALE GENOMIC DNA]</scope>
    <source>
        <strain evidence="2">RCC 1115</strain>
    </source>
</reference>
<dbReference type="Proteomes" id="UP000195557">
    <property type="component" value="Unassembled WGS sequence"/>
</dbReference>
<protein>
    <submittedName>
        <fullName evidence="2">Uncharacterized protein</fullName>
    </submittedName>
</protein>
<sequence>MPPSRPRCEPRARRGYRLPSLPWVRPRRSSSSPPFLAPARANHPSPRASSARSPPPPVTVSSCRSRSARVFPPKTPPPESRSRSELALHPWPPRRRASASPLRTTRPLFSADHRTTLDSPHASCSRFQNSARRRFRSLSSSSRSSAIVSASIPSLCARRRRDRPGAP</sequence>
<evidence type="ECO:0000313" key="2">
    <source>
        <dbReference type="EMBL" id="OUS47804.1"/>
    </source>
</evidence>
<proteinExistence type="predicted"/>
<gene>
    <name evidence="2" type="ORF">BE221DRAFT_190119</name>
</gene>
<evidence type="ECO:0000256" key="1">
    <source>
        <dbReference type="SAM" id="MobiDB-lite"/>
    </source>
</evidence>
<dbReference type="AlphaFoldDB" id="A0A1Y5II06"/>